<name>A0A1H6G0B5_9EURY</name>
<gene>
    <name evidence="2" type="ORF">SAMN04487967_2684</name>
</gene>
<dbReference type="Pfam" id="PF18545">
    <property type="entry name" value="HalOD1"/>
    <property type="match status" value="1"/>
</dbReference>
<proteinExistence type="predicted"/>
<dbReference type="InterPro" id="IPR040624">
    <property type="entry name" value="HalOD1"/>
</dbReference>
<evidence type="ECO:0000313" key="3">
    <source>
        <dbReference type="Proteomes" id="UP000199112"/>
    </source>
</evidence>
<protein>
    <recommendedName>
        <fullName evidence="1">Halobacterial output domain-containing protein</fullName>
    </recommendedName>
</protein>
<dbReference type="EMBL" id="FNWL01000002">
    <property type="protein sequence ID" value="SEH16526.1"/>
    <property type="molecule type" value="Genomic_DNA"/>
</dbReference>
<reference evidence="3" key="1">
    <citation type="submission" date="2016-10" db="EMBL/GenBank/DDBJ databases">
        <authorList>
            <person name="Varghese N."/>
            <person name="Submissions S."/>
        </authorList>
    </citation>
    <scope>NUCLEOTIDE SEQUENCE [LARGE SCALE GENOMIC DNA]</scope>
    <source>
        <strain evidence="3">CGMCC 1.8981</strain>
    </source>
</reference>
<dbReference type="AlphaFoldDB" id="A0A1H6G0B5"/>
<keyword evidence="3" id="KW-1185">Reference proteome</keyword>
<organism evidence="2 3">
    <name type="scientific">Natronorubrum sediminis</name>
    <dbReference type="NCBI Taxonomy" id="640943"/>
    <lineage>
        <taxon>Archaea</taxon>
        <taxon>Methanobacteriati</taxon>
        <taxon>Methanobacteriota</taxon>
        <taxon>Stenosarchaea group</taxon>
        <taxon>Halobacteria</taxon>
        <taxon>Halobacteriales</taxon>
        <taxon>Natrialbaceae</taxon>
        <taxon>Natronorubrum</taxon>
    </lineage>
</organism>
<evidence type="ECO:0000259" key="1">
    <source>
        <dbReference type="Pfam" id="PF18545"/>
    </source>
</evidence>
<accession>A0A1H6G0B5</accession>
<feature type="domain" description="Halobacterial output" evidence="1">
    <location>
        <begin position="39"/>
        <end position="106"/>
    </location>
</feature>
<sequence>MSQLDSLDEGGTILLQSADEVEFDERHERYRVSYDPSVDDTSLAVVTAVGVASQTDPTQLPPLYDAVDPTGLDTIFTETQADTQVTFRYSDFDVTVSSTGVVTCTPITAG</sequence>
<dbReference type="RefSeq" id="WP_245726722.1">
    <property type="nucleotide sequence ID" value="NZ_FNWL01000002.1"/>
</dbReference>
<dbReference type="Proteomes" id="UP000199112">
    <property type="component" value="Unassembled WGS sequence"/>
</dbReference>
<evidence type="ECO:0000313" key="2">
    <source>
        <dbReference type="EMBL" id="SEH16526.1"/>
    </source>
</evidence>